<feature type="region of interest" description="Disordered" evidence="2">
    <location>
        <begin position="1220"/>
        <end position="1253"/>
    </location>
</feature>
<dbReference type="Pfam" id="PF14111">
    <property type="entry name" value="DUF4283"/>
    <property type="match status" value="1"/>
</dbReference>
<gene>
    <name evidence="6" type="ORF">RHSIM_Rhsim09G0106200</name>
</gene>
<evidence type="ECO:0000259" key="5">
    <source>
        <dbReference type="Pfam" id="PF14392"/>
    </source>
</evidence>
<keyword evidence="7" id="KW-1185">Reference proteome</keyword>
<reference evidence="6" key="1">
    <citation type="submission" date="2019-11" db="EMBL/GenBank/DDBJ databases">
        <authorList>
            <person name="Liu Y."/>
            <person name="Hou J."/>
            <person name="Li T.-Q."/>
            <person name="Guan C.-H."/>
            <person name="Wu X."/>
            <person name="Wu H.-Z."/>
            <person name="Ling F."/>
            <person name="Zhang R."/>
            <person name="Shi X.-G."/>
            <person name="Ren J.-P."/>
            <person name="Chen E.-F."/>
            <person name="Sun J.-M."/>
        </authorList>
    </citation>
    <scope>NUCLEOTIDE SEQUENCE</scope>
    <source>
        <strain evidence="6">Adult_tree_wgs_1</strain>
        <tissue evidence="6">Leaves</tissue>
    </source>
</reference>
<dbReference type="InterPro" id="IPR005135">
    <property type="entry name" value="Endo/exonuclease/phosphatase"/>
</dbReference>
<dbReference type="OrthoDB" id="1432405at2759"/>
<dbReference type="PANTHER" id="PTHR36757">
    <property type="entry name" value="BNAANNG22500D PROTEIN"/>
    <property type="match status" value="1"/>
</dbReference>
<feature type="domain" description="Zinc knuckle CX2CX4HX4C" evidence="5">
    <location>
        <begin position="179"/>
        <end position="222"/>
    </location>
</feature>
<dbReference type="EMBL" id="WJXA01000009">
    <property type="protein sequence ID" value="KAF7133372.1"/>
    <property type="molecule type" value="Genomic_DNA"/>
</dbReference>
<protein>
    <recommendedName>
        <fullName evidence="8">DUF4283 domain-containing protein</fullName>
    </recommendedName>
</protein>
<evidence type="ECO:0000259" key="3">
    <source>
        <dbReference type="Pfam" id="PF03372"/>
    </source>
</evidence>
<evidence type="ECO:0000256" key="2">
    <source>
        <dbReference type="SAM" id="MobiDB-lite"/>
    </source>
</evidence>
<dbReference type="InterPro" id="IPR025558">
    <property type="entry name" value="DUF4283"/>
</dbReference>
<dbReference type="InterPro" id="IPR025836">
    <property type="entry name" value="Zn_knuckle_CX2CX4HX4C"/>
</dbReference>
<dbReference type="SUPFAM" id="SSF56219">
    <property type="entry name" value="DNase I-like"/>
    <property type="match status" value="1"/>
</dbReference>
<dbReference type="PANTHER" id="PTHR36757:SF1">
    <property type="entry name" value="GENOME ASSEMBLY, CHROMOSOME: A04"/>
    <property type="match status" value="1"/>
</dbReference>
<proteinExistence type="predicted"/>
<dbReference type="InterPro" id="IPR036691">
    <property type="entry name" value="Endo/exonu/phosph_ase_sf"/>
</dbReference>
<evidence type="ECO:0000256" key="1">
    <source>
        <dbReference type="SAM" id="Coils"/>
    </source>
</evidence>
<feature type="domain" description="Endonuclease/exonuclease/phosphatase" evidence="3">
    <location>
        <begin position="511"/>
        <end position="728"/>
    </location>
</feature>
<feature type="region of interest" description="Disordered" evidence="2">
    <location>
        <begin position="249"/>
        <end position="285"/>
    </location>
</feature>
<evidence type="ECO:0000259" key="4">
    <source>
        <dbReference type="Pfam" id="PF14111"/>
    </source>
</evidence>
<evidence type="ECO:0000313" key="7">
    <source>
        <dbReference type="Proteomes" id="UP000626092"/>
    </source>
</evidence>
<feature type="region of interest" description="Disordered" evidence="2">
    <location>
        <begin position="1133"/>
        <end position="1159"/>
    </location>
</feature>
<evidence type="ECO:0000313" key="6">
    <source>
        <dbReference type="EMBL" id="KAF7133372.1"/>
    </source>
</evidence>
<accession>A0A834GGW8</accession>
<name>A0A834GGW8_RHOSS</name>
<comment type="caution">
    <text evidence="6">The sequence shown here is derived from an EMBL/GenBank/DDBJ whole genome shotgun (WGS) entry which is preliminary data.</text>
</comment>
<dbReference type="Pfam" id="PF03372">
    <property type="entry name" value="Exo_endo_phos"/>
    <property type="match status" value="1"/>
</dbReference>
<keyword evidence="1" id="KW-0175">Coiled coil</keyword>
<organism evidence="6 7">
    <name type="scientific">Rhododendron simsii</name>
    <name type="common">Sims's rhododendron</name>
    <dbReference type="NCBI Taxonomy" id="118357"/>
    <lineage>
        <taxon>Eukaryota</taxon>
        <taxon>Viridiplantae</taxon>
        <taxon>Streptophyta</taxon>
        <taxon>Embryophyta</taxon>
        <taxon>Tracheophyta</taxon>
        <taxon>Spermatophyta</taxon>
        <taxon>Magnoliopsida</taxon>
        <taxon>eudicotyledons</taxon>
        <taxon>Gunneridae</taxon>
        <taxon>Pentapetalae</taxon>
        <taxon>asterids</taxon>
        <taxon>Ericales</taxon>
        <taxon>Ericaceae</taxon>
        <taxon>Ericoideae</taxon>
        <taxon>Rhodoreae</taxon>
        <taxon>Rhododendron</taxon>
    </lineage>
</organism>
<dbReference type="Pfam" id="PF14392">
    <property type="entry name" value="zf-CCHC_4"/>
    <property type="match status" value="1"/>
</dbReference>
<dbReference type="Gene3D" id="3.60.10.10">
    <property type="entry name" value="Endonuclease/exonuclease/phosphatase"/>
    <property type="match status" value="1"/>
</dbReference>
<feature type="coiled-coil region" evidence="1">
    <location>
        <begin position="797"/>
        <end position="824"/>
    </location>
</feature>
<dbReference type="Proteomes" id="UP000626092">
    <property type="component" value="Unassembled WGS sequence"/>
</dbReference>
<dbReference type="GO" id="GO:0003824">
    <property type="term" value="F:catalytic activity"/>
    <property type="evidence" value="ECO:0007669"/>
    <property type="project" value="InterPro"/>
</dbReference>
<evidence type="ECO:0008006" key="8">
    <source>
        <dbReference type="Google" id="ProtNLM"/>
    </source>
</evidence>
<feature type="domain" description="DUF4283" evidence="4">
    <location>
        <begin position="35"/>
        <end position="118"/>
    </location>
</feature>
<sequence>MADEVVDLIGNFHLSEEEEEEVIPIDDEICKQVVEACSFSLVGKLLTTKKYNVAMMKESLRRAWGSPENLTIVEVGDNLFHFRFDNENSLCKVLNGGPWNFNNHLLALKAWEPGMKVDQVTFSSIYFWIQLWGLPFEFVNPKIGEIIGKKIGTFCSVDERAVVGDKGRFIRVRVGIAMDKPLKRGGFIALGNGSKFWVDYKFERLNSFCFYCGSLLHDQGECGVKISDVENGVVKDGKFGPWMKARGGVAAGGRSQSDSRRIVGGNGPTGESFHRPTSRSGPAKGGNFKILEDMEGALISDSGNKSGLIEIKDSARITINGKESRLGDLIPFPDKSPNKAKDPAYAPNLDAMEVAASTGPCKGVSGLGPAIQQSPFIEKELHQPIEANLVGLNNSFADGDMSSVVGIDINLKEVEVSQSYGEADLGLAIPLSFGVDNSKMLNSSSGRTSRRKKGKRALTQIGPTIKKSGKENISVLGKRREQSGIHFAKGAQSEAMESHGGEKRLALSDINSSGVGNPLTVRQLKEVCNSYSPDVVFLTETKNKREKLEKLKKMVRMENLVTVEPVGISGGECLMVKLGVKVEVLELHRGIIDARVTDLRGQCSRVIGVYASTEQLTRRELWRHIASKLGNDQEPCVIAGDFNDILFNEEKSGGRDKEGWEMQDFRNFIDDNDLIDVGYVGYPFTWNNKRGGRDNIRMRLDRAVVNPRWRVDFPNGALLHLKPGGSDHCPILLRYGLTIERKIPRFIFDSRWSDKDECNSIVKTCWEERFVGSRWFRIQQKIRLCRKKLRRWRASRNLNSKAKMNELQDQLEQENEKTDFNAEAYKMIEGGMRMANREEEEYWRAKSRVSWLKLGDRNTSFFHAKTVQRRAMNKIHGLEDKNGIWREQDFEVAEIVADYFQNIFSSSNPSLVEEVIAGVQEKITDDMNRRLLRPVSMTEGITHIKQILEMYGKASGQLINYGKSCCFFSSNTSIAARDSLSQLLGIRRDSSLGNYLGLPTDLSQTRYKVFSFMKDGLQRKTEGWNEVFLNLAGKEVMLKSVALALPSYAMSCVKLPAKLCNELNAMMAKFWLSFSRDRNETDTRRSDSSLLDPSFDFDFSIGNTRFNQELPSADELFSEGKILPIEINKTAATATKKTHHSKTSVFPTRPGTITRSASKSVIEDTEKKRLIEFLSMEYDEEEAKQPVSKSFWQFRRSTSLNCDNGHSASLIRSLQFLSRSHSTGSAPNPKRRAVSKYTQKQNSLKEPPAAAFSPPSHYGYYPYNSSKRPPRKKNCSRSYGNGVRISPVLNIPPSCMAGGSASLFGLICIVHDVLIMDSRQINWCNIVNLTSLLVRLLAKCESYLHQRDEKSPRRTLGLEGYPRCCLVEQLAALDVLHEEKDLGLGRHDLEQLDDVESMPDDATTLAPLRHRHPAVITYP</sequence>